<feature type="region of interest" description="Disordered" evidence="4">
    <location>
        <begin position="1"/>
        <end position="24"/>
    </location>
</feature>
<feature type="repeat" description="ARM" evidence="3">
    <location>
        <begin position="148"/>
        <end position="188"/>
    </location>
</feature>
<feature type="domain" description="U-box" evidence="5">
    <location>
        <begin position="168"/>
        <end position="305"/>
    </location>
</feature>
<keyword evidence="2" id="KW-0833">Ubl conjugation pathway</keyword>
<dbReference type="PANTHER" id="PTHR23315">
    <property type="entry name" value="U BOX DOMAIN-CONTAINING"/>
    <property type="match status" value="1"/>
</dbReference>
<evidence type="ECO:0000256" key="2">
    <source>
        <dbReference type="ARBA" id="ARBA00022786"/>
    </source>
</evidence>
<dbReference type="SUPFAM" id="SSF48371">
    <property type="entry name" value="ARM repeat"/>
    <property type="match status" value="1"/>
</dbReference>
<evidence type="ECO:0000313" key="7">
    <source>
        <dbReference type="EMBL" id="OTG06890.1"/>
    </source>
</evidence>
<proteinExistence type="predicted"/>
<dbReference type="PROSITE" id="PS50176">
    <property type="entry name" value="ARM_REPEAT"/>
    <property type="match status" value="3"/>
</dbReference>
<dbReference type="EMBL" id="MNCJ02000326">
    <property type="protein sequence ID" value="KAF5780275.1"/>
    <property type="molecule type" value="Genomic_DNA"/>
</dbReference>
<dbReference type="SMART" id="SM00185">
    <property type="entry name" value="ARM"/>
    <property type="match status" value="5"/>
</dbReference>
<dbReference type="AlphaFoldDB" id="A0A251T6W1"/>
<feature type="repeat" description="ARM" evidence="3">
    <location>
        <begin position="65"/>
        <end position="107"/>
    </location>
</feature>
<dbReference type="FunCoup" id="A0A251T6W1">
    <property type="interactions" value="293"/>
</dbReference>
<keyword evidence="8" id="KW-1185">Reference proteome</keyword>
<dbReference type="InterPro" id="IPR011989">
    <property type="entry name" value="ARM-like"/>
</dbReference>
<dbReference type="Proteomes" id="UP000215914">
    <property type="component" value="Chromosome 11"/>
</dbReference>
<keyword evidence="1" id="KW-0677">Repeat</keyword>
<evidence type="ECO:0000256" key="4">
    <source>
        <dbReference type="SAM" id="MobiDB-lite"/>
    </source>
</evidence>
<dbReference type="InterPro" id="IPR016024">
    <property type="entry name" value="ARM-type_fold"/>
</dbReference>
<reference evidence="7" key="2">
    <citation type="submission" date="2017-02" db="EMBL/GenBank/DDBJ databases">
        <title>Sunflower complete genome.</title>
        <authorList>
            <person name="Langlade N."/>
            <person name="Munos S."/>
        </authorList>
    </citation>
    <scope>NUCLEOTIDE SEQUENCE [LARGE SCALE GENOMIC DNA]</scope>
    <source>
        <tissue evidence="7">Leaves</tissue>
    </source>
</reference>
<evidence type="ECO:0000256" key="1">
    <source>
        <dbReference type="ARBA" id="ARBA00022737"/>
    </source>
</evidence>
<dbReference type="GO" id="GO:0005634">
    <property type="term" value="C:nucleus"/>
    <property type="evidence" value="ECO:0000318"/>
    <property type="project" value="GO_Central"/>
</dbReference>
<dbReference type="Pfam" id="PF25598">
    <property type="entry name" value="ARM_PUB"/>
    <property type="match status" value="1"/>
</dbReference>
<dbReference type="OMA" id="IDGEDRC"/>
<reference evidence="6 8" key="1">
    <citation type="journal article" date="2017" name="Nature">
        <title>The sunflower genome provides insights into oil metabolism, flowering and Asterid evolution.</title>
        <authorList>
            <person name="Badouin H."/>
            <person name="Gouzy J."/>
            <person name="Grassa C.J."/>
            <person name="Murat F."/>
            <person name="Staton S.E."/>
            <person name="Cottret L."/>
            <person name="Lelandais-Briere C."/>
            <person name="Owens G.L."/>
            <person name="Carrere S."/>
            <person name="Mayjonade B."/>
            <person name="Legrand L."/>
            <person name="Gill N."/>
            <person name="Kane N.C."/>
            <person name="Bowers J.E."/>
            <person name="Hubner S."/>
            <person name="Bellec A."/>
            <person name="Berard A."/>
            <person name="Berges H."/>
            <person name="Blanchet N."/>
            <person name="Boniface M.C."/>
            <person name="Brunel D."/>
            <person name="Catrice O."/>
            <person name="Chaidir N."/>
            <person name="Claudel C."/>
            <person name="Donnadieu C."/>
            <person name="Faraut T."/>
            <person name="Fievet G."/>
            <person name="Helmstetter N."/>
            <person name="King M."/>
            <person name="Knapp S.J."/>
            <person name="Lai Z."/>
            <person name="Le Paslier M.C."/>
            <person name="Lippi Y."/>
            <person name="Lorenzon L."/>
            <person name="Mandel J.R."/>
            <person name="Marage G."/>
            <person name="Marchand G."/>
            <person name="Marquand E."/>
            <person name="Bret-Mestries E."/>
            <person name="Morien E."/>
            <person name="Nambeesan S."/>
            <person name="Nguyen T."/>
            <person name="Pegot-Espagnet P."/>
            <person name="Pouilly N."/>
            <person name="Raftis F."/>
            <person name="Sallet E."/>
            <person name="Schiex T."/>
            <person name="Thomas J."/>
            <person name="Vandecasteele C."/>
            <person name="Vares D."/>
            <person name="Vear F."/>
            <person name="Vautrin S."/>
            <person name="Crespi M."/>
            <person name="Mangin B."/>
            <person name="Burke J.M."/>
            <person name="Salse J."/>
            <person name="Munos S."/>
            <person name="Vincourt P."/>
            <person name="Rieseberg L.H."/>
            <person name="Langlade N.B."/>
        </authorList>
    </citation>
    <scope>NUCLEOTIDE SEQUENCE [LARGE SCALE GENOMIC DNA]</scope>
    <source>
        <strain evidence="8">cv. SF193</strain>
        <tissue evidence="6">Leaves</tissue>
    </source>
</reference>
<dbReference type="OrthoDB" id="7537227at2759"/>
<sequence>MDYSTSPTTTVSSAAVTGDHSPTTTSITRTLRLINHHDPLTKIQAAKEIRRLTKTSQGCRRQFSGAIPALVSMLRYPSVDAKAAALLALLNLAVQDEENKISIVDAGALEPIVTFFELDNLNMEEHATALLATLSASPVKRSTIGASGAIPFLVETLNSGTPQAKVDAVMALFNLASENDNLNLILKAQPIPYLVNILNSSKKSSKISERCTAVLESLVGFEEGRVALTSEEGGVLAVVEVLERGSPQNREHAVGTLLTMCQSDRCRYREPILKEGVIPGLLELTVQGTPNSQTKAHTLLRLLRESPYPRSENEPDTLENIVCDIISQIGGEEQSGNAKQMLADMVQVSMEQSLRHLQRRALVCNPSEVSLK</sequence>
<dbReference type="EMBL" id="CM007900">
    <property type="protein sequence ID" value="OTG06890.1"/>
    <property type="molecule type" value="Genomic_DNA"/>
</dbReference>
<evidence type="ECO:0000259" key="5">
    <source>
        <dbReference type="Pfam" id="PF25598"/>
    </source>
</evidence>
<dbReference type="FunFam" id="1.25.10.10:FF:000300">
    <property type="entry name" value="U-box domain-containing protein 4"/>
    <property type="match status" value="1"/>
</dbReference>
<dbReference type="InterPro" id="IPR000225">
    <property type="entry name" value="Armadillo"/>
</dbReference>
<dbReference type="Gene3D" id="1.25.10.10">
    <property type="entry name" value="Leucine-rich Repeat Variant"/>
    <property type="match status" value="2"/>
</dbReference>
<dbReference type="InterPro" id="IPR058678">
    <property type="entry name" value="ARM_PUB"/>
</dbReference>
<dbReference type="InParanoid" id="A0A251T6W1"/>
<name>A0A251T6W1_HELAN</name>
<dbReference type="PANTHER" id="PTHR23315:SF301">
    <property type="entry name" value="ARMADILLO-LIKE HELICAL PROTEIN"/>
    <property type="match status" value="1"/>
</dbReference>
<reference evidence="6" key="3">
    <citation type="submission" date="2020-06" db="EMBL/GenBank/DDBJ databases">
        <title>Helianthus annuus Genome sequencing and assembly Release 2.</title>
        <authorList>
            <person name="Gouzy J."/>
            <person name="Langlade N."/>
            <person name="Munos S."/>
        </authorList>
    </citation>
    <scope>NUCLEOTIDE SEQUENCE</scope>
    <source>
        <tissue evidence="6">Leaves</tissue>
    </source>
</reference>
<accession>A0A251T6W1</accession>
<dbReference type="GO" id="GO:0005737">
    <property type="term" value="C:cytoplasm"/>
    <property type="evidence" value="ECO:0000318"/>
    <property type="project" value="GO_Central"/>
</dbReference>
<gene>
    <name evidence="7" type="ORF">HannXRQ_Chr11g0324271</name>
    <name evidence="6" type="ORF">HanXRQr2_Chr11g0470101</name>
</gene>
<feature type="repeat" description="ARM" evidence="3">
    <location>
        <begin position="189"/>
        <end position="233"/>
    </location>
</feature>
<evidence type="ECO:0000313" key="8">
    <source>
        <dbReference type="Proteomes" id="UP000215914"/>
    </source>
</evidence>
<protein>
    <submittedName>
        <fullName evidence="6">Armadillo-like helical protein</fullName>
    </submittedName>
    <submittedName>
        <fullName evidence="7">Putative armadillo-type fold protein</fullName>
    </submittedName>
</protein>
<evidence type="ECO:0000313" key="6">
    <source>
        <dbReference type="EMBL" id="KAF5780275.1"/>
    </source>
</evidence>
<dbReference type="Gramene" id="mRNA:HanXRQr2_Chr11g0470101">
    <property type="protein sequence ID" value="mRNA:HanXRQr2_Chr11g0470101"/>
    <property type="gene ID" value="HanXRQr2_Chr11g0470101"/>
</dbReference>
<organism evidence="7 8">
    <name type="scientific">Helianthus annuus</name>
    <name type="common">Common sunflower</name>
    <dbReference type="NCBI Taxonomy" id="4232"/>
    <lineage>
        <taxon>Eukaryota</taxon>
        <taxon>Viridiplantae</taxon>
        <taxon>Streptophyta</taxon>
        <taxon>Embryophyta</taxon>
        <taxon>Tracheophyta</taxon>
        <taxon>Spermatophyta</taxon>
        <taxon>Magnoliopsida</taxon>
        <taxon>eudicotyledons</taxon>
        <taxon>Gunneridae</taxon>
        <taxon>Pentapetalae</taxon>
        <taxon>asterids</taxon>
        <taxon>campanulids</taxon>
        <taxon>Asterales</taxon>
        <taxon>Asteraceae</taxon>
        <taxon>Asteroideae</taxon>
        <taxon>Heliantheae alliance</taxon>
        <taxon>Heliantheae</taxon>
        <taxon>Helianthus</taxon>
    </lineage>
</organism>
<evidence type="ECO:0000256" key="3">
    <source>
        <dbReference type="PROSITE-ProRule" id="PRU00259"/>
    </source>
</evidence>